<organism evidence="1 2">
    <name type="scientific">Paraburkholderia sprentiae WSM5005</name>
    <dbReference type="NCBI Taxonomy" id="754502"/>
    <lineage>
        <taxon>Bacteria</taxon>
        <taxon>Pseudomonadati</taxon>
        <taxon>Pseudomonadota</taxon>
        <taxon>Betaproteobacteria</taxon>
        <taxon>Burkholderiales</taxon>
        <taxon>Burkholderiaceae</taxon>
        <taxon>Paraburkholderia</taxon>
    </lineage>
</organism>
<sequence>MQTRYFGETKALGFDGKWYPDEEELHNAIVQAEWANGILAGPDTVWPNGRHSHEAAQTTLDESLDTLCAHEFFFAI</sequence>
<accession>A0ACA8AXA8</accession>
<gene>
    <name evidence="1" type="ORF">BJG93_34810</name>
</gene>
<reference evidence="1" key="2">
    <citation type="submission" date="2021-06" db="EMBL/GenBank/DDBJ databases">
        <authorList>
            <person name="Rogers T.H."/>
            <person name="Ramsay J.P."/>
            <person name="Wang P."/>
            <person name="Terpolilli J."/>
        </authorList>
    </citation>
    <scope>NUCLEOTIDE SEQUENCE</scope>
    <source>
        <strain evidence="1">WSM5005</strain>
        <plasmid evidence="1">pl3WSM5005</plasmid>
    </source>
</reference>
<evidence type="ECO:0000313" key="1">
    <source>
        <dbReference type="EMBL" id="APA90311.1"/>
    </source>
</evidence>
<dbReference type="EMBL" id="CP017564">
    <property type="protein sequence ID" value="APA90311.1"/>
    <property type="molecule type" value="Genomic_DNA"/>
</dbReference>
<keyword evidence="1" id="KW-0614">Plasmid</keyword>
<proteinExistence type="predicted"/>
<evidence type="ECO:0000313" key="2">
    <source>
        <dbReference type="Proteomes" id="UP000179860"/>
    </source>
</evidence>
<keyword evidence="2" id="KW-1185">Reference proteome</keyword>
<protein>
    <submittedName>
        <fullName evidence="1">Uncharacterized protein</fullName>
    </submittedName>
</protein>
<name>A0ACA8AXA8_9BURK</name>
<dbReference type="Proteomes" id="UP000179860">
    <property type="component" value="Plasmid pl3WSM5005"/>
</dbReference>
<reference evidence="1" key="1">
    <citation type="submission" date="2016-09" db="EMBL/GenBank/DDBJ databases">
        <title>The Complete Genome of Burkholderia sprentiae wsm5005.</title>
        <authorList>
            <person name="De Meyer S."/>
            <person name="Wang P."/>
            <person name="Terpolilli J."/>
        </authorList>
    </citation>
    <scope>NUCLEOTIDE SEQUENCE</scope>
    <source>
        <strain evidence="1">WSM5005</strain>
        <plasmid evidence="1">pl3WSM5005</plasmid>
    </source>
</reference>
<geneLocation type="plasmid" evidence="1 2">
    <name>pl3WSM5005</name>
</geneLocation>